<dbReference type="Pfam" id="PF02622">
    <property type="entry name" value="DUF179"/>
    <property type="match status" value="1"/>
</dbReference>
<proteinExistence type="predicted"/>
<evidence type="ECO:0000256" key="3">
    <source>
        <dbReference type="ARBA" id="ARBA00022692"/>
    </source>
</evidence>
<accession>C1MQ75</accession>
<dbReference type="InterPro" id="IPR013083">
    <property type="entry name" value="Znf_RING/FYVE/PHD"/>
</dbReference>
<dbReference type="GO" id="GO:0008270">
    <property type="term" value="F:zinc ion binding"/>
    <property type="evidence" value="ECO:0007669"/>
    <property type="project" value="UniProtKB-KW"/>
</dbReference>
<dbReference type="GO" id="GO:0016020">
    <property type="term" value="C:membrane"/>
    <property type="evidence" value="ECO:0007669"/>
    <property type="project" value="UniProtKB-SubCell"/>
</dbReference>
<dbReference type="SUPFAM" id="SSF143456">
    <property type="entry name" value="VC0467-like"/>
    <property type="match status" value="1"/>
</dbReference>
<dbReference type="GO" id="GO:0004842">
    <property type="term" value="F:ubiquitin-protein transferase activity"/>
    <property type="evidence" value="ECO:0007669"/>
    <property type="project" value="TreeGrafter"/>
</dbReference>
<dbReference type="STRING" id="564608.C1MQ75"/>
<dbReference type="SUPFAM" id="SSF57850">
    <property type="entry name" value="RING/U-box"/>
    <property type="match status" value="1"/>
</dbReference>
<dbReference type="PANTHER" id="PTHR46065:SF3">
    <property type="entry name" value="FI20425P1"/>
    <property type="match status" value="1"/>
</dbReference>
<evidence type="ECO:0000256" key="1">
    <source>
        <dbReference type="ARBA" id="ARBA00004141"/>
    </source>
</evidence>
<keyword evidence="9" id="KW-0472">Membrane</keyword>
<dbReference type="Gene3D" id="3.30.40.10">
    <property type="entry name" value="Zinc/RING finger domain, C3HC4 (zinc finger)"/>
    <property type="match status" value="1"/>
</dbReference>
<dbReference type="CDD" id="cd16495">
    <property type="entry name" value="RING_CH-C4HC3_MARCH"/>
    <property type="match status" value="1"/>
</dbReference>
<sequence>MATTRTPRVSEGSIPSCRFCFDGGSDDEPLVTPCRCTGTSAHVHARCLLKWQTWRILTTASSGGGTEERAKSLSCSVCKATYATAPPSMSELLTHVRGEGGASLAALLVPGTLLVRNVSQFDESSLANAPQWLRWVFNRKRAHWNKAVYLITKVVPGRGVGGTDVLVGVNLTARLEKATRNSRGDDDDDEEKPLEAEGLSTSDDDDEEEDDDDGEIEVNEEEKEEEEEEENDDDEARGRPRRRLADAAAADDDEDATTSSASDGRDGEIADPALAAALSETEEVHASMSNDAAALLELEDDDETFGDLSLEMMPHVRRYVGGPVRRDKRVVLLVSSAAESTLSAPTIALPLDADVEGAGASAERAYVYHQRGSDAAEYVEEVLAEAVGDALNAAGDDDDDDAAGDGGGGGDDDDDEIVVPKVHVFNGHARWSRSQLMNEVARGDWGLCPATRRDLGAGWRVAGNAFWSTLFDSGRPIFAKVGE</sequence>
<feature type="region of interest" description="Disordered" evidence="10">
    <location>
        <begin position="178"/>
        <end position="268"/>
    </location>
</feature>
<evidence type="ECO:0000256" key="9">
    <source>
        <dbReference type="ARBA" id="ARBA00023136"/>
    </source>
</evidence>
<keyword evidence="13" id="KW-1185">Reference proteome</keyword>
<evidence type="ECO:0000256" key="4">
    <source>
        <dbReference type="ARBA" id="ARBA00022723"/>
    </source>
</evidence>
<keyword evidence="4" id="KW-0479">Metal-binding</keyword>
<dbReference type="SMART" id="SM00744">
    <property type="entry name" value="RINGv"/>
    <property type="match status" value="1"/>
</dbReference>
<feature type="domain" description="RING-CH-type" evidence="11">
    <location>
        <begin position="9"/>
        <end position="85"/>
    </location>
</feature>
<evidence type="ECO:0000256" key="5">
    <source>
        <dbReference type="ARBA" id="ARBA00022771"/>
    </source>
</evidence>
<dbReference type="eggNOG" id="ENOG502RUZ6">
    <property type="taxonomic scope" value="Eukaryota"/>
</dbReference>
<dbReference type="GeneID" id="9683516"/>
<evidence type="ECO:0000256" key="8">
    <source>
        <dbReference type="ARBA" id="ARBA00022989"/>
    </source>
</evidence>
<evidence type="ECO:0000313" key="13">
    <source>
        <dbReference type="Proteomes" id="UP000001876"/>
    </source>
</evidence>
<dbReference type="Pfam" id="PF12906">
    <property type="entry name" value="RINGv"/>
    <property type="match status" value="1"/>
</dbReference>
<dbReference type="InterPro" id="IPR011016">
    <property type="entry name" value="Znf_RING-CH"/>
</dbReference>
<dbReference type="EMBL" id="GG663738">
    <property type="protein sequence ID" value="EEH57660.1"/>
    <property type="molecule type" value="Genomic_DNA"/>
</dbReference>
<dbReference type="KEGG" id="mpp:MICPUCDRAFT_57186"/>
<comment type="subcellular location">
    <subcellularLocation>
        <location evidence="1">Membrane</location>
        <topology evidence="1">Multi-pass membrane protein</topology>
    </subcellularLocation>
</comment>
<reference evidence="12 13" key="1">
    <citation type="journal article" date="2009" name="Science">
        <title>Green evolution and dynamic adaptations revealed by genomes of the marine picoeukaryotes Micromonas.</title>
        <authorList>
            <person name="Worden A.Z."/>
            <person name="Lee J.H."/>
            <person name="Mock T."/>
            <person name="Rouze P."/>
            <person name="Simmons M.P."/>
            <person name="Aerts A.L."/>
            <person name="Allen A.E."/>
            <person name="Cuvelier M.L."/>
            <person name="Derelle E."/>
            <person name="Everett M.V."/>
            <person name="Foulon E."/>
            <person name="Grimwood J."/>
            <person name="Gundlach H."/>
            <person name="Henrissat B."/>
            <person name="Napoli C."/>
            <person name="McDonald S.M."/>
            <person name="Parker M.S."/>
            <person name="Rombauts S."/>
            <person name="Salamov A."/>
            <person name="Von Dassow P."/>
            <person name="Badger J.H."/>
            <person name="Coutinho P.M."/>
            <person name="Demir E."/>
            <person name="Dubchak I."/>
            <person name="Gentemann C."/>
            <person name="Eikrem W."/>
            <person name="Gready J.E."/>
            <person name="John U."/>
            <person name="Lanier W."/>
            <person name="Lindquist E.A."/>
            <person name="Lucas S."/>
            <person name="Mayer K.F."/>
            <person name="Moreau H."/>
            <person name="Not F."/>
            <person name="Otillar R."/>
            <person name="Panaud O."/>
            <person name="Pangilinan J."/>
            <person name="Paulsen I."/>
            <person name="Piegu B."/>
            <person name="Poliakov A."/>
            <person name="Robbens S."/>
            <person name="Schmutz J."/>
            <person name="Toulza E."/>
            <person name="Wyss T."/>
            <person name="Zelensky A."/>
            <person name="Zhou K."/>
            <person name="Armbrust E.V."/>
            <person name="Bhattacharya D."/>
            <person name="Goodenough U.W."/>
            <person name="Van de Peer Y."/>
            <person name="Grigoriev I.V."/>
        </authorList>
    </citation>
    <scope>NUCLEOTIDE SEQUENCE [LARGE SCALE GENOMIC DNA]</scope>
    <source>
        <strain evidence="12 13">CCMP1545</strain>
    </source>
</reference>
<name>C1MQ75_MICPC</name>
<keyword evidence="8" id="KW-1133">Transmembrane helix</keyword>
<dbReference type="RefSeq" id="XP_003057709.1">
    <property type="nucleotide sequence ID" value="XM_003057663.1"/>
</dbReference>
<evidence type="ECO:0000256" key="2">
    <source>
        <dbReference type="ARBA" id="ARBA00022679"/>
    </source>
</evidence>
<gene>
    <name evidence="12" type="ORF">MICPUCDRAFT_57186</name>
</gene>
<dbReference type="AlphaFoldDB" id="C1MQ75"/>
<keyword evidence="3" id="KW-0812">Transmembrane</keyword>
<keyword evidence="7" id="KW-0862">Zinc</keyword>
<dbReference type="PROSITE" id="PS51292">
    <property type="entry name" value="ZF_RING_CH"/>
    <property type="match status" value="1"/>
</dbReference>
<feature type="region of interest" description="Disordered" evidence="10">
    <location>
        <begin position="393"/>
        <end position="416"/>
    </location>
</feature>
<feature type="compositionally biased region" description="Acidic residues" evidence="10">
    <location>
        <begin position="202"/>
        <end position="235"/>
    </location>
</feature>
<dbReference type="GO" id="GO:0016567">
    <property type="term" value="P:protein ubiquitination"/>
    <property type="evidence" value="ECO:0007669"/>
    <property type="project" value="TreeGrafter"/>
</dbReference>
<dbReference type="Proteomes" id="UP000001876">
    <property type="component" value="Unassembled WGS sequence"/>
</dbReference>
<evidence type="ECO:0000256" key="7">
    <source>
        <dbReference type="ARBA" id="ARBA00022833"/>
    </source>
</evidence>
<dbReference type="InterPro" id="IPR003774">
    <property type="entry name" value="AlgH-like"/>
</dbReference>
<evidence type="ECO:0000256" key="6">
    <source>
        <dbReference type="ARBA" id="ARBA00022786"/>
    </source>
</evidence>
<organism evidence="13">
    <name type="scientific">Micromonas pusilla (strain CCMP1545)</name>
    <name type="common">Picoplanktonic green alga</name>
    <dbReference type="NCBI Taxonomy" id="564608"/>
    <lineage>
        <taxon>Eukaryota</taxon>
        <taxon>Viridiplantae</taxon>
        <taxon>Chlorophyta</taxon>
        <taxon>Mamiellophyceae</taxon>
        <taxon>Mamiellales</taxon>
        <taxon>Mamiellaceae</taxon>
        <taxon>Micromonas</taxon>
    </lineage>
</organism>
<evidence type="ECO:0000256" key="10">
    <source>
        <dbReference type="SAM" id="MobiDB-lite"/>
    </source>
</evidence>
<keyword evidence="5" id="KW-0863">Zinc-finger</keyword>
<dbReference type="OrthoDB" id="548857at2759"/>
<keyword evidence="2" id="KW-0808">Transferase</keyword>
<evidence type="ECO:0000313" key="12">
    <source>
        <dbReference type="EMBL" id="EEH57660.1"/>
    </source>
</evidence>
<evidence type="ECO:0000259" key="11">
    <source>
        <dbReference type="PROSITE" id="PS51292"/>
    </source>
</evidence>
<keyword evidence="6" id="KW-0833">Ubl conjugation pathway</keyword>
<protein>
    <submittedName>
        <fullName evidence="12">Predicted protein</fullName>
    </submittedName>
</protein>
<dbReference type="PANTHER" id="PTHR46065">
    <property type="entry name" value="E3 UBIQUITIN-PROTEIN LIGASE MARCH 2/3 FAMILY MEMBER"/>
    <property type="match status" value="1"/>
</dbReference>
<dbReference type="Gene3D" id="3.40.1740.10">
    <property type="entry name" value="VC0467-like"/>
    <property type="match status" value="1"/>
</dbReference>
<dbReference type="OMA" id="DWGLCPA"/>